<evidence type="ECO:0000313" key="2">
    <source>
        <dbReference type="Proteomes" id="UP001194468"/>
    </source>
</evidence>
<gene>
    <name evidence="1" type="ORF">L210DRAFT_3405749</name>
</gene>
<keyword evidence="2" id="KW-1185">Reference proteome</keyword>
<dbReference type="AlphaFoldDB" id="A0AAD4BRL2"/>
<accession>A0AAD4BRL2</accession>
<protein>
    <submittedName>
        <fullName evidence="1">Uncharacterized protein</fullName>
    </submittedName>
</protein>
<dbReference type="Proteomes" id="UP001194468">
    <property type="component" value="Unassembled WGS sequence"/>
</dbReference>
<proteinExistence type="predicted"/>
<name>A0AAD4BRL2_BOLED</name>
<evidence type="ECO:0000313" key="1">
    <source>
        <dbReference type="EMBL" id="KAF8437574.1"/>
    </source>
</evidence>
<comment type="caution">
    <text evidence="1">The sequence shown here is derived from an EMBL/GenBank/DDBJ whole genome shotgun (WGS) entry which is preliminary data.</text>
</comment>
<reference evidence="1" key="2">
    <citation type="journal article" date="2020" name="Nat. Commun.">
        <title>Large-scale genome sequencing of mycorrhizal fungi provides insights into the early evolution of symbiotic traits.</title>
        <authorList>
            <person name="Miyauchi S."/>
            <person name="Kiss E."/>
            <person name="Kuo A."/>
            <person name="Drula E."/>
            <person name="Kohler A."/>
            <person name="Sanchez-Garcia M."/>
            <person name="Morin E."/>
            <person name="Andreopoulos B."/>
            <person name="Barry K.W."/>
            <person name="Bonito G."/>
            <person name="Buee M."/>
            <person name="Carver A."/>
            <person name="Chen C."/>
            <person name="Cichocki N."/>
            <person name="Clum A."/>
            <person name="Culley D."/>
            <person name="Crous P.W."/>
            <person name="Fauchery L."/>
            <person name="Girlanda M."/>
            <person name="Hayes R.D."/>
            <person name="Keri Z."/>
            <person name="LaButti K."/>
            <person name="Lipzen A."/>
            <person name="Lombard V."/>
            <person name="Magnuson J."/>
            <person name="Maillard F."/>
            <person name="Murat C."/>
            <person name="Nolan M."/>
            <person name="Ohm R.A."/>
            <person name="Pangilinan J."/>
            <person name="Pereira M.F."/>
            <person name="Perotto S."/>
            <person name="Peter M."/>
            <person name="Pfister S."/>
            <person name="Riley R."/>
            <person name="Sitrit Y."/>
            <person name="Stielow J.B."/>
            <person name="Szollosi G."/>
            <person name="Zifcakova L."/>
            <person name="Stursova M."/>
            <person name="Spatafora J.W."/>
            <person name="Tedersoo L."/>
            <person name="Vaario L.M."/>
            <person name="Yamada A."/>
            <person name="Yan M."/>
            <person name="Wang P."/>
            <person name="Xu J."/>
            <person name="Bruns T."/>
            <person name="Baldrian P."/>
            <person name="Vilgalys R."/>
            <person name="Dunand C."/>
            <person name="Henrissat B."/>
            <person name="Grigoriev I.V."/>
            <person name="Hibbett D."/>
            <person name="Nagy L.G."/>
            <person name="Martin F.M."/>
        </authorList>
    </citation>
    <scope>NUCLEOTIDE SEQUENCE</scope>
    <source>
        <strain evidence="1">BED1</strain>
    </source>
</reference>
<reference evidence="1" key="1">
    <citation type="submission" date="2019-10" db="EMBL/GenBank/DDBJ databases">
        <authorList>
            <consortium name="DOE Joint Genome Institute"/>
            <person name="Kuo A."/>
            <person name="Miyauchi S."/>
            <person name="Kiss E."/>
            <person name="Drula E."/>
            <person name="Kohler A."/>
            <person name="Sanchez-Garcia M."/>
            <person name="Andreopoulos B."/>
            <person name="Barry K.W."/>
            <person name="Bonito G."/>
            <person name="Buee M."/>
            <person name="Carver A."/>
            <person name="Chen C."/>
            <person name="Cichocki N."/>
            <person name="Clum A."/>
            <person name="Culley D."/>
            <person name="Crous P.W."/>
            <person name="Fauchery L."/>
            <person name="Girlanda M."/>
            <person name="Hayes R."/>
            <person name="Keri Z."/>
            <person name="LaButti K."/>
            <person name="Lipzen A."/>
            <person name="Lombard V."/>
            <person name="Magnuson J."/>
            <person name="Maillard F."/>
            <person name="Morin E."/>
            <person name="Murat C."/>
            <person name="Nolan M."/>
            <person name="Ohm R."/>
            <person name="Pangilinan J."/>
            <person name="Pereira M."/>
            <person name="Perotto S."/>
            <person name="Peter M."/>
            <person name="Riley R."/>
            <person name="Sitrit Y."/>
            <person name="Stielow B."/>
            <person name="Szollosi G."/>
            <person name="Zifcakova L."/>
            <person name="Stursova M."/>
            <person name="Spatafora J.W."/>
            <person name="Tedersoo L."/>
            <person name="Vaario L.-M."/>
            <person name="Yamada A."/>
            <person name="Yan M."/>
            <person name="Wang P."/>
            <person name="Xu J."/>
            <person name="Bruns T."/>
            <person name="Baldrian P."/>
            <person name="Vilgalys R."/>
            <person name="Henrissat B."/>
            <person name="Grigoriev I.V."/>
            <person name="Hibbett D."/>
            <person name="Nagy L.G."/>
            <person name="Martin F.M."/>
        </authorList>
    </citation>
    <scope>NUCLEOTIDE SEQUENCE</scope>
    <source>
        <strain evidence="1">BED1</strain>
    </source>
</reference>
<organism evidence="1 2">
    <name type="scientific">Boletus edulis BED1</name>
    <dbReference type="NCBI Taxonomy" id="1328754"/>
    <lineage>
        <taxon>Eukaryota</taxon>
        <taxon>Fungi</taxon>
        <taxon>Dikarya</taxon>
        <taxon>Basidiomycota</taxon>
        <taxon>Agaricomycotina</taxon>
        <taxon>Agaricomycetes</taxon>
        <taxon>Agaricomycetidae</taxon>
        <taxon>Boletales</taxon>
        <taxon>Boletineae</taxon>
        <taxon>Boletaceae</taxon>
        <taxon>Boletoideae</taxon>
        <taxon>Boletus</taxon>
    </lineage>
</organism>
<dbReference type="EMBL" id="WHUW01000018">
    <property type="protein sequence ID" value="KAF8437574.1"/>
    <property type="molecule type" value="Genomic_DNA"/>
</dbReference>
<sequence length="237" mass="26288">MDVDSPNNHNAKTPRALSKGQERKVIDFLEDSFQVVESSFKKRCAISRKLPTLTAYLDTMHHLLAFILQIPPIDPSTSLRTAFLLRLTSDVMNSVPGYPPNLDGLPQLLDFLDDLDEAWFAVLNSQVWDPSLGTGVNLVIPVDVMELDRPIRSTPTSETERTRLHSLLVTGTAGLEEWLSTLSTPAEDYQLALERAGFMQGFDDLFSKTLAEMGGLSEPLISDPVGMNVDADTWGRQ</sequence>